<dbReference type="InterPro" id="IPR031165">
    <property type="entry name" value="GNAT_YJDJ"/>
</dbReference>
<evidence type="ECO:0000259" key="1">
    <source>
        <dbReference type="PROSITE" id="PS51729"/>
    </source>
</evidence>
<evidence type="ECO:0000313" key="2">
    <source>
        <dbReference type="EMBL" id="EKC79731.1"/>
    </source>
</evidence>
<dbReference type="PANTHER" id="PTHR31435:SF10">
    <property type="entry name" value="BSR4717 PROTEIN"/>
    <property type="match status" value="1"/>
</dbReference>
<name>K1V746_9ZZZZ</name>
<dbReference type="InterPro" id="IPR016181">
    <property type="entry name" value="Acyl_CoA_acyltransferase"/>
</dbReference>
<dbReference type="Gene3D" id="3.40.630.30">
    <property type="match status" value="1"/>
</dbReference>
<gene>
    <name evidence="2" type="ORF">LEA_02131</name>
</gene>
<comment type="caution">
    <text evidence="2">The sequence shown here is derived from an EMBL/GenBank/DDBJ whole genome shotgun (WGS) entry which is preliminary data.</text>
</comment>
<reference evidence="2" key="1">
    <citation type="journal article" date="2013" name="Environ. Microbiol.">
        <title>Microbiota from the distal guts of lean and obese adolescents exhibit partial functional redundancy besides clear differences in community structure.</title>
        <authorList>
            <person name="Ferrer M."/>
            <person name="Ruiz A."/>
            <person name="Lanza F."/>
            <person name="Haange S.B."/>
            <person name="Oberbach A."/>
            <person name="Till H."/>
            <person name="Bargiela R."/>
            <person name="Campoy C."/>
            <person name="Segura M.T."/>
            <person name="Richter M."/>
            <person name="von Bergen M."/>
            <person name="Seifert J."/>
            <person name="Suarez A."/>
        </authorList>
    </citation>
    <scope>NUCLEOTIDE SEQUENCE</scope>
</reference>
<organism evidence="2">
    <name type="scientific">human gut metagenome</name>
    <dbReference type="NCBI Taxonomy" id="408170"/>
    <lineage>
        <taxon>unclassified sequences</taxon>
        <taxon>metagenomes</taxon>
        <taxon>organismal metagenomes</taxon>
    </lineage>
</organism>
<sequence length="97" mass="11282">MEKNPHTVTDNTARHRYELELDGDVAILEYEEQPGCRILTHTIVPPRFEGQGIGRELVEAALQDIRDRGLRFRPLCSFIIRYVERHPEWAALVDKGR</sequence>
<dbReference type="SUPFAM" id="SSF55729">
    <property type="entry name" value="Acyl-CoA N-acyltransferases (Nat)"/>
    <property type="match status" value="1"/>
</dbReference>
<dbReference type="PROSITE" id="PS51729">
    <property type="entry name" value="GNAT_YJDJ"/>
    <property type="match status" value="1"/>
</dbReference>
<dbReference type="InterPro" id="IPR045057">
    <property type="entry name" value="Gcn5-rel_NAT"/>
</dbReference>
<protein>
    <submittedName>
        <fullName evidence="2">Acetyltransferase</fullName>
    </submittedName>
</protein>
<feature type="domain" description="N-acetyltransferase" evidence="1">
    <location>
        <begin position="9"/>
        <end position="94"/>
    </location>
</feature>
<dbReference type="Pfam" id="PF14542">
    <property type="entry name" value="Acetyltransf_CG"/>
    <property type="match status" value="1"/>
</dbReference>
<proteinExistence type="predicted"/>
<dbReference type="AlphaFoldDB" id="K1V746"/>
<accession>K1V746</accession>
<dbReference type="EMBL" id="AJWY01001473">
    <property type="protein sequence ID" value="EKC79731.1"/>
    <property type="molecule type" value="Genomic_DNA"/>
</dbReference>
<dbReference type="GO" id="GO:0016740">
    <property type="term" value="F:transferase activity"/>
    <property type="evidence" value="ECO:0007669"/>
    <property type="project" value="UniProtKB-KW"/>
</dbReference>
<dbReference type="CDD" id="cd04301">
    <property type="entry name" value="NAT_SF"/>
    <property type="match status" value="1"/>
</dbReference>
<keyword evidence="2" id="KW-0808">Transferase</keyword>
<dbReference type="PANTHER" id="PTHR31435">
    <property type="entry name" value="PROTEIN NATD1"/>
    <property type="match status" value="1"/>
</dbReference>